<gene>
    <name evidence="2" type="ORF">C7474_0582</name>
</gene>
<dbReference type="RefSeq" id="WP_121057442.1">
    <property type="nucleotide sequence ID" value="NZ_RCDB01000001.1"/>
</dbReference>
<proteinExistence type="predicted"/>
<accession>A0A498CHV2</accession>
<evidence type="ECO:0000313" key="3">
    <source>
        <dbReference type="Proteomes" id="UP000273158"/>
    </source>
</evidence>
<comment type="caution">
    <text evidence="2">The sequence shown here is derived from an EMBL/GenBank/DDBJ whole genome shotgun (WGS) entry which is preliminary data.</text>
</comment>
<dbReference type="AlphaFoldDB" id="A0A498CHV2"/>
<keyword evidence="3" id="KW-1185">Reference proteome</keyword>
<evidence type="ECO:0000313" key="2">
    <source>
        <dbReference type="EMBL" id="RLK52630.1"/>
    </source>
</evidence>
<dbReference type="EMBL" id="RCDB01000001">
    <property type="protein sequence ID" value="RLK52630.1"/>
    <property type="molecule type" value="Genomic_DNA"/>
</dbReference>
<dbReference type="OrthoDB" id="5123855at2"/>
<evidence type="ECO:0000259" key="1">
    <source>
        <dbReference type="Pfam" id="PF25355"/>
    </source>
</evidence>
<organism evidence="2 3">
    <name type="scientific">Microbacterium telephonicum</name>
    <dbReference type="NCBI Taxonomy" id="1714841"/>
    <lineage>
        <taxon>Bacteria</taxon>
        <taxon>Bacillati</taxon>
        <taxon>Actinomycetota</taxon>
        <taxon>Actinomycetes</taxon>
        <taxon>Micrococcales</taxon>
        <taxon>Microbacteriaceae</taxon>
        <taxon>Microbacterium</taxon>
    </lineage>
</organism>
<dbReference type="Pfam" id="PF25355">
    <property type="entry name" value="DUF7882"/>
    <property type="match status" value="1"/>
</dbReference>
<reference evidence="2 3" key="1">
    <citation type="journal article" date="2015" name="Stand. Genomic Sci.">
        <title>Genomic Encyclopedia of Bacterial and Archaeal Type Strains, Phase III: the genomes of soil and plant-associated and newly described type strains.</title>
        <authorList>
            <person name="Whitman W.B."/>
            <person name="Woyke T."/>
            <person name="Klenk H.P."/>
            <person name="Zhou Y."/>
            <person name="Lilburn T.G."/>
            <person name="Beck B.J."/>
            <person name="De Vos P."/>
            <person name="Vandamme P."/>
            <person name="Eisen J.A."/>
            <person name="Garrity G."/>
            <person name="Hugenholtz P."/>
            <person name="Kyrpides N.C."/>
        </authorList>
    </citation>
    <scope>NUCLEOTIDE SEQUENCE [LARGE SCALE GENOMIC DNA]</scope>
    <source>
        <strain evidence="2 3">S2T63</strain>
    </source>
</reference>
<dbReference type="Proteomes" id="UP000273158">
    <property type="component" value="Unassembled WGS sequence"/>
</dbReference>
<protein>
    <recommendedName>
        <fullName evidence="1">DUF7882 domain-containing protein</fullName>
    </recommendedName>
</protein>
<feature type="domain" description="DUF7882" evidence="1">
    <location>
        <begin position="1"/>
        <end position="90"/>
    </location>
</feature>
<dbReference type="InterPro" id="IPR057204">
    <property type="entry name" value="DUF7882"/>
</dbReference>
<sequence>MGRLYYGSSPDPIEMSDRVLAHLKVVISTKLRRSESFPLSWDRDGERSTLWLHCSIPLRFEVSAEAAGAIDRVYLNELAKAANSSGGIVVDLDAEDKTAKVDRPAKLVRAA</sequence>
<name>A0A498CHV2_9MICO</name>